<evidence type="ECO:0008006" key="4">
    <source>
        <dbReference type="Google" id="ProtNLM"/>
    </source>
</evidence>
<reference evidence="2 3" key="1">
    <citation type="journal article" date="2024" name="G3 (Bethesda)">
        <title>Genome assembly of Hibiscus sabdariffa L. provides insights into metabolisms of medicinal natural products.</title>
        <authorList>
            <person name="Kim T."/>
        </authorList>
    </citation>
    <scope>NUCLEOTIDE SEQUENCE [LARGE SCALE GENOMIC DNA]</scope>
    <source>
        <strain evidence="2">TK-2024</strain>
        <tissue evidence="2">Old leaves</tissue>
    </source>
</reference>
<name>A0ABR2NNJ1_9ROSI</name>
<protein>
    <recommendedName>
        <fullName evidence="4">Defensin-like protein</fullName>
    </recommendedName>
</protein>
<evidence type="ECO:0000313" key="3">
    <source>
        <dbReference type="Proteomes" id="UP001396334"/>
    </source>
</evidence>
<comment type="caution">
    <text evidence="2">The sequence shown here is derived from an EMBL/GenBank/DDBJ whole genome shotgun (WGS) entry which is preliminary data.</text>
</comment>
<keyword evidence="3" id="KW-1185">Reference proteome</keyword>
<dbReference type="EMBL" id="JBBPBN010000116">
    <property type="protein sequence ID" value="KAK8977739.1"/>
    <property type="molecule type" value="Genomic_DNA"/>
</dbReference>
<gene>
    <name evidence="2" type="ORF">V6N11_000066</name>
</gene>
<proteinExistence type="predicted"/>
<organism evidence="2 3">
    <name type="scientific">Hibiscus sabdariffa</name>
    <name type="common">roselle</name>
    <dbReference type="NCBI Taxonomy" id="183260"/>
    <lineage>
        <taxon>Eukaryota</taxon>
        <taxon>Viridiplantae</taxon>
        <taxon>Streptophyta</taxon>
        <taxon>Embryophyta</taxon>
        <taxon>Tracheophyta</taxon>
        <taxon>Spermatophyta</taxon>
        <taxon>Magnoliopsida</taxon>
        <taxon>eudicotyledons</taxon>
        <taxon>Gunneridae</taxon>
        <taxon>Pentapetalae</taxon>
        <taxon>rosids</taxon>
        <taxon>malvids</taxon>
        <taxon>Malvales</taxon>
        <taxon>Malvaceae</taxon>
        <taxon>Malvoideae</taxon>
        <taxon>Hibiscus</taxon>
    </lineage>
</organism>
<dbReference type="Proteomes" id="UP001396334">
    <property type="component" value="Unassembled WGS sequence"/>
</dbReference>
<feature type="chain" id="PRO_5045673226" description="Defensin-like protein" evidence="1">
    <location>
        <begin position="26"/>
        <end position="69"/>
    </location>
</feature>
<evidence type="ECO:0000313" key="2">
    <source>
        <dbReference type="EMBL" id="KAK8977739.1"/>
    </source>
</evidence>
<sequence length="69" mass="7462">MKGLKVYVIFMLVLVFAAGKEGVEAKTCTKDHEMLGCSDEFCDSQCPGYHGVGATGVCLFNTCRCTFPC</sequence>
<feature type="signal peptide" evidence="1">
    <location>
        <begin position="1"/>
        <end position="25"/>
    </location>
</feature>
<evidence type="ECO:0000256" key="1">
    <source>
        <dbReference type="SAM" id="SignalP"/>
    </source>
</evidence>
<keyword evidence="1" id="KW-0732">Signal</keyword>
<accession>A0ABR2NNJ1</accession>